<evidence type="ECO:0000256" key="1">
    <source>
        <dbReference type="ARBA" id="ARBA00022737"/>
    </source>
</evidence>
<dbReference type="EMBL" id="BLJY01000010">
    <property type="protein sequence ID" value="GFF19534.1"/>
    <property type="molecule type" value="Genomic_DNA"/>
</dbReference>
<dbReference type="VEuPathDB" id="FungiDB:ATEG_08770"/>
<gene>
    <name evidence="4" type="ORF">ATEIFO6365_0010030700</name>
</gene>
<dbReference type="SMART" id="SM00248">
    <property type="entry name" value="ANK"/>
    <property type="match status" value="13"/>
</dbReference>
<dbReference type="PROSITE" id="PS50297">
    <property type="entry name" value="ANK_REP_REGION"/>
    <property type="match status" value="4"/>
</dbReference>
<protein>
    <submittedName>
        <fullName evidence="4">Ankyrin repeat-containing protein</fullName>
    </submittedName>
</protein>
<dbReference type="InterPro" id="IPR054471">
    <property type="entry name" value="GPIID_WHD"/>
</dbReference>
<comment type="caution">
    <text evidence="4">The sequence shown here is derived from an EMBL/GenBank/DDBJ whole genome shotgun (WGS) entry which is preliminary data.</text>
</comment>
<dbReference type="PROSITE" id="PS50088">
    <property type="entry name" value="ANK_REPEAT"/>
    <property type="match status" value="6"/>
</dbReference>
<dbReference type="Pfam" id="PF12796">
    <property type="entry name" value="Ank_2"/>
    <property type="match status" value="4"/>
</dbReference>
<feature type="domain" description="GPI inositol-deacylase winged helix" evidence="3">
    <location>
        <begin position="92"/>
        <end position="168"/>
    </location>
</feature>
<evidence type="ECO:0000256" key="2">
    <source>
        <dbReference type="ARBA" id="ARBA00023043"/>
    </source>
</evidence>
<dbReference type="AlphaFoldDB" id="A0A5M3ZDT0"/>
<keyword evidence="5" id="KW-1185">Reference proteome</keyword>
<keyword evidence="2" id="KW-0040">ANK repeat</keyword>
<evidence type="ECO:0000313" key="4">
    <source>
        <dbReference type="EMBL" id="GFF19534.1"/>
    </source>
</evidence>
<evidence type="ECO:0000259" key="3">
    <source>
        <dbReference type="Pfam" id="PF22939"/>
    </source>
</evidence>
<dbReference type="PANTHER" id="PTHR24198">
    <property type="entry name" value="ANKYRIN REPEAT AND PROTEIN KINASE DOMAIN-CONTAINING PROTEIN"/>
    <property type="match status" value="1"/>
</dbReference>
<dbReference type="OrthoDB" id="1577640at2759"/>
<evidence type="ECO:0000313" key="5">
    <source>
        <dbReference type="Proteomes" id="UP000452235"/>
    </source>
</evidence>
<keyword evidence="1" id="KW-0677">Repeat</keyword>
<dbReference type="Proteomes" id="UP000452235">
    <property type="component" value="Unassembled WGS sequence"/>
</dbReference>
<sequence length="902" mass="100579">MTSRHVSEVTERLQKRGCRILEIRATEGDITTAIINTTDGMFLLAKLHIESLRYMTSAMKIDDALERLPKGSRAYYESYDNAMERIKGQQKEYSELAIQVLTWITQSRRPMRKLELQHALAVTANSSALNPRNLPDIELAKDVCTGLIVYEEQSDVVRLVHYTTQEYFEQSWASWFPSANQYISTVLLTYLSYDQFSSKPAENWIQYNQQLEENCLYDYAAKYWGHYARVAYPEVKDITARFLRNKQKIARAAQVLLVQPGVFGTLKIPEGVTGLHIAAFFGIKEEVVELLREGFGPHVADSFGQTALHWAVKNGQQHTVELLLEEGLDVNATDMDMKSALHYAASQDNPALIRRLVKCDMRVKAAKELLSHGALANAVDTMNRNALHLTAIASQPEASLMIELLLSHDADFTTCDVGNMTPLLYAVGTGSTSILDLFLQAGADINLGIERKYWAKTIDSGRRAHWECRTTGVVKGKTKDATGLTPLHFAACIGHNAMTEYLLDRGANPNARCYNGDTPLHVALRRSIYNARSSPRLPQYGFVLPDDDEWTDSRWYVEFSADFISDYEGEEAQEIYQYIEEERLAVVKSLVSRATIDVNIRNIELCSPLHTVRYDDCNSDVIVGELLLAGADIFARNEKGQTALHLACKAGASTIACNFLDKGCYITTVDLQGLSALHYAVAADKYDTVEVILGMDKQLAARRLCLESDARGRNLLHYHLTADTCSLEMIAILLHHGTSLIDVDQDGDTPLSLYLRGFRFGDRTEICCFLLQHGADALWTSSDGQTLAHLAMHSHRVELGVLKALKDHGVDLAARDDSGRNILHHGAVGGSLSKEVMDFFRQNSPFDLALAERDKEGKTPLLYAKEAANKKRSRDVFAGGRWKHTLENLSSSVEAGGVGQTP</sequence>
<name>A0A5M3ZDT0_ASPTE</name>
<dbReference type="Pfam" id="PF22939">
    <property type="entry name" value="WHD_GPIID"/>
    <property type="match status" value="1"/>
</dbReference>
<dbReference type="SUPFAM" id="SSF48403">
    <property type="entry name" value="Ankyrin repeat"/>
    <property type="match status" value="2"/>
</dbReference>
<dbReference type="Gene3D" id="1.25.40.20">
    <property type="entry name" value="Ankyrin repeat-containing domain"/>
    <property type="match status" value="5"/>
</dbReference>
<dbReference type="PRINTS" id="PR01415">
    <property type="entry name" value="ANKYRIN"/>
</dbReference>
<proteinExistence type="predicted"/>
<organism evidence="4 5">
    <name type="scientific">Aspergillus terreus</name>
    <dbReference type="NCBI Taxonomy" id="33178"/>
    <lineage>
        <taxon>Eukaryota</taxon>
        <taxon>Fungi</taxon>
        <taxon>Dikarya</taxon>
        <taxon>Ascomycota</taxon>
        <taxon>Pezizomycotina</taxon>
        <taxon>Eurotiomycetes</taxon>
        <taxon>Eurotiomycetidae</taxon>
        <taxon>Eurotiales</taxon>
        <taxon>Aspergillaceae</taxon>
        <taxon>Aspergillus</taxon>
        <taxon>Aspergillus subgen. Circumdati</taxon>
    </lineage>
</organism>
<dbReference type="InterPro" id="IPR002110">
    <property type="entry name" value="Ankyrin_rpt"/>
</dbReference>
<dbReference type="InterPro" id="IPR036770">
    <property type="entry name" value="Ankyrin_rpt-contain_sf"/>
</dbReference>
<reference evidence="4 5" key="1">
    <citation type="submission" date="2020-01" db="EMBL/GenBank/DDBJ databases">
        <title>Aspergillus terreus IFO 6365 whole genome shotgun sequence.</title>
        <authorList>
            <person name="Kanamasa S."/>
            <person name="Takahashi H."/>
        </authorList>
    </citation>
    <scope>NUCLEOTIDE SEQUENCE [LARGE SCALE GENOMIC DNA]</scope>
    <source>
        <strain evidence="4 5">IFO 6365</strain>
    </source>
</reference>
<accession>A0A5M3ZDT0</accession>
<dbReference type="PANTHER" id="PTHR24198:SF165">
    <property type="entry name" value="ANKYRIN REPEAT-CONTAINING PROTEIN-RELATED"/>
    <property type="match status" value="1"/>
</dbReference>